<accession>F6HSL8</accession>
<evidence type="ECO:0000313" key="3">
    <source>
        <dbReference type="Proteomes" id="UP000009183"/>
    </source>
</evidence>
<dbReference type="GO" id="GO:0003824">
    <property type="term" value="F:catalytic activity"/>
    <property type="evidence" value="ECO:0007669"/>
    <property type="project" value="UniProtKB-ARBA"/>
</dbReference>
<dbReference type="HOGENOM" id="CLU_2799187_0_0_1"/>
<dbReference type="eggNOG" id="KOG0142">
    <property type="taxonomic scope" value="Eukaryota"/>
</dbReference>
<evidence type="ECO:0008006" key="4">
    <source>
        <dbReference type="Google" id="ProtNLM"/>
    </source>
</evidence>
<dbReference type="PANTHER" id="PTHR10885:SF0">
    <property type="entry name" value="ISOPENTENYL-DIPHOSPHATE DELTA-ISOMERASE"/>
    <property type="match status" value="1"/>
</dbReference>
<comment type="function">
    <text evidence="1">Catalyzes the 1,3-allylic rearrangement of the homoallylic substrate isopentenyl (IPP) to its highly electrophilic allylic isomer, dimethylallyl diphosphate (DMAPP).</text>
</comment>
<dbReference type="AlphaFoldDB" id="F6HSL8"/>
<proteinExistence type="predicted"/>
<keyword evidence="3" id="KW-1185">Reference proteome</keyword>
<dbReference type="PaxDb" id="29760-VIT_14s0006g01710.t01"/>
<gene>
    <name evidence="2" type="ordered locus">VIT_14s0006g01710</name>
</gene>
<dbReference type="InParanoid" id="F6HSL8"/>
<dbReference type="PANTHER" id="PTHR10885">
    <property type="entry name" value="ISOPENTENYL-DIPHOSPHATE DELTA-ISOMERASE"/>
    <property type="match status" value="1"/>
</dbReference>
<dbReference type="InterPro" id="IPR015797">
    <property type="entry name" value="NUDIX_hydrolase-like_dom_sf"/>
</dbReference>
<protein>
    <recommendedName>
        <fullName evidence="4">Isopentenyl-diphosphate Delta-isomerase</fullName>
    </recommendedName>
</protein>
<reference evidence="3" key="1">
    <citation type="journal article" date="2007" name="Nature">
        <title>The grapevine genome sequence suggests ancestral hexaploidization in major angiosperm phyla.</title>
        <authorList>
            <consortium name="The French-Italian Public Consortium for Grapevine Genome Characterization."/>
            <person name="Jaillon O."/>
            <person name="Aury J.-M."/>
            <person name="Noel B."/>
            <person name="Policriti A."/>
            <person name="Clepet C."/>
            <person name="Casagrande A."/>
            <person name="Choisne N."/>
            <person name="Aubourg S."/>
            <person name="Vitulo N."/>
            <person name="Jubin C."/>
            <person name="Vezzi A."/>
            <person name="Legeai F."/>
            <person name="Hugueney P."/>
            <person name="Dasilva C."/>
            <person name="Horner D."/>
            <person name="Mica E."/>
            <person name="Jublot D."/>
            <person name="Poulain J."/>
            <person name="Bruyere C."/>
            <person name="Billault A."/>
            <person name="Segurens B."/>
            <person name="Gouyvenoux M."/>
            <person name="Ugarte E."/>
            <person name="Cattonaro F."/>
            <person name="Anthouard V."/>
            <person name="Vico V."/>
            <person name="Del Fabbro C."/>
            <person name="Alaux M."/>
            <person name="Di Gaspero G."/>
            <person name="Dumas V."/>
            <person name="Felice N."/>
            <person name="Paillard S."/>
            <person name="Juman I."/>
            <person name="Moroldo M."/>
            <person name="Scalabrin S."/>
            <person name="Canaguier A."/>
            <person name="Le Clainche I."/>
            <person name="Malacrida G."/>
            <person name="Durand E."/>
            <person name="Pesole G."/>
            <person name="Laucou V."/>
            <person name="Chatelet P."/>
            <person name="Merdinoglu D."/>
            <person name="Delledonne M."/>
            <person name="Pezzotti M."/>
            <person name="Lecharny A."/>
            <person name="Scarpelli C."/>
            <person name="Artiguenave F."/>
            <person name="Pe M.E."/>
            <person name="Valle G."/>
            <person name="Morgante M."/>
            <person name="Caboche M."/>
            <person name="Adam-Blondon A.-F."/>
            <person name="Weissenbach J."/>
            <person name="Quetier F."/>
            <person name="Wincker P."/>
        </authorList>
    </citation>
    <scope>NUCLEOTIDE SEQUENCE [LARGE SCALE GENOMIC DNA]</scope>
    <source>
        <strain evidence="3">cv. Pinot noir / PN40024</strain>
    </source>
</reference>
<organism evidence="2 3">
    <name type="scientific">Vitis vinifera</name>
    <name type="common">Grape</name>
    <dbReference type="NCBI Taxonomy" id="29760"/>
    <lineage>
        <taxon>Eukaryota</taxon>
        <taxon>Viridiplantae</taxon>
        <taxon>Streptophyta</taxon>
        <taxon>Embryophyta</taxon>
        <taxon>Tracheophyta</taxon>
        <taxon>Spermatophyta</taxon>
        <taxon>Magnoliopsida</taxon>
        <taxon>eudicotyledons</taxon>
        <taxon>Gunneridae</taxon>
        <taxon>Pentapetalae</taxon>
        <taxon>rosids</taxon>
        <taxon>Vitales</taxon>
        <taxon>Vitaceae</taxon>
        <taxon>Viteae</taxon>
        <taxon>Vitis</taxon>
    </lineage>
</organism>
<dbReference type="STRING" id="29760.F6HSL8"/>
<dbReference type="SUPFAM" id="SSF55811">
    <property type="entry name" value="Nudix"/>
    <property type="match status" value="1"/>
</dbReference>
<evidence type="ECO:0000256" key="1">
    <source>
        <dbReference type="ARBA" id="ARBA00003951"/>
    </source>
</evidence>
<dbReference type="OrthoDB" id="510307at2759"/>
<evidence type="ECO:0000313" key="2">
    <source>
        <dbReference type="EMBL" id="CCB57659.1"/>
    </source>
</evidence>
<dbReference type="Proteomes" id="UP000009183">
    <property type="component" value="Chromosome 14"/>
</dbReference>
<dbReference type="Gene3D" id="3.90.79.10">
    <property type="entry name" value="Nucleoside Triphosphate Pyrophosphohydrolase"/>
    <property type="match status" value="1"/>
</dbReference>
<sequence>MEKNESENPLHGVFGVFLSNSEYELLLQQESAIKVIVPLLWINTCCSHPLYQESELVDENALGARHAA</sequence>
<dbReference type="EMBL" id="FN596245">
    <property type="protein sequence ID" value="CCB57659.1"/>
    <property type="molecule type" value="Genomic_DNA"/>
</dbReference>
<name>F6HSL8_VITVI</name>